<reference evidence="1 2" key="1">
    <citation type="submission" date="2014-04" db="EMBL/GenBank/DDBJ databases">
        <authorList>
            <consortium name="International Citrus Genome Consortium"/>
            <person name="Gmitter F."/>
            <person name="Chen C."/>
            <person name="Farmerie W."/>
            <person name="Harkins T."/>
            <person name="Desany B."/>
            <person name="Mohiuddin M."/>
            <person name="Kodira C."/>
            <person name="Borodovsky M."/>
            <person name="Lomsadze A."/>
            <person name="Burns P."/>
            <person name="Jenkins J."/>
            <person name="Prochnik S."/>
            <person name="Shu S."/>
            <person name="Chapman J."/>
            <person name="Pitluck S."/>
            <person name="Schmutz J."/>
            <person name="Rokhsar D."/>
        </authorList>
    </citation>
    <scope>NUCLEOTIDE SEQUENCE</scope>
</reference>
<evidence type="ECO:0000313" key="2">
    <source>
        <dbReference type="Proteomes" id="UP000027120"/>
    </source>
</evidence>
<dbReference type="GO" id="GO:0000938">
    <property type="term" value="C:GARP complex"/>
    <property type="evidence" value="ECO:0007669"/>
    <property type="project" value="InterPro"/>
</dbReference>
<keyword evidence="2" id="KW-1185">Reference proteome</keyword>
<sequence>MQQSFLQDYQEVVQGLLQQLLISERDERVICYIVNSAEYCHKTSGDLAESVSKIIDSQLADGVDMSEVQDEFSAVITKALVTLVLGLETKFDNEMAGMTRVPWGSLESVGDQSEYVNGINMILTSSIPVLGSLLSPIYFQFFLDK</sequence>
<dbReference type="GO" id="GO:0042147">
    <property type="term" value="P:retrograde transport, endosome to Golgi"/>
    <property type="evidence" value="ECO:0007669"/>
    <property type="project" value="InterPro"/>
</dbReference>
<name>A0A067ESV5_CITSI</name>
<dbReference type="InterPro" id="IPR039766">
    <property type="entry name" value="Vps53"/>
</dbReference>
<dbReference type="PANTHER" id="PTHR12820:SF0">
    <property type="entry name" value="VACUOLAR PROTEIN SORTING-ASSOCIATED PROTEIN 53 HOMOLOG"/>
    <property type="match status" value="1"/>
</dbReference>
<protein>
    <submittedName>
        <fullName evidence="1">Uncharacterized protein</fullName>
    </submittedName>
</protein>
<dbReference type="PANTHER" id="PTHR12820">
    <property type="entry name" value="VACUOLAR SORTING PROTEIN 53"/>
    <property type="match status" value="1"/>
</dbReference>
<dbReference type="AlphaFoldDB" id="A0A067ESV5"/>
<feature type="non-terminal residue" evidence="1">
    <location>
        <position position="145"/>
    </location>
</feature>
<evidence type="ECO:0000313" key="1">
    <source>
        <dbReference type="EMBL" id="KDO54006.1"/>
    </source>
</evidence>
<proteinExistence type="predicted"/>
<dbReference type="Proteomes" id="UP000027120">
    <property type="component" value="Unassembled WGS sequence"/>
</dbReference>
<dbReference type="GO" id="GO:0005829">
    <property type="term" value="C:cytosol"/>
    <property type="evidence" value="ECO:0007669"/>
    <property type="project" value="GOC"/>
</dbReference>
<dbReference type="STRING" id="2711.A0A067ESV5"/>
<gene>
    <name evidence="1" type="ORF">CISIN_1g0191321mg</name>
</gene>
<organism evidence="1 2">
    <name type="scientific">Citrus sinensis</name>
    <name type="common">Sweet orange</name>
    <name type="synonym">Citrus aurantium var. sinensis</name>
    <dbReference type="NCBI Taxonomy" id="2711"/>
    <lineage>
        <taxon>Eukaryota</taxon>
        <taxon>Viridiplantae</taxon>
        <taxon>Streptophyta</taxon>
        <taxon>Embryophyta</taxon>
        <taxon>Tracheophyta</taxon>
        <taxon>Spermatophyta</taxon>
        <taxon>Magnoliopsida</taxon>
        <taxon>eudicotyledons</taxon>
        <taxon>Gunneridae</taxon>
        <taxon>Pentapetalae</taxon>
        <taxon>rosids</taxon>
        <taxon>malvids</taxon>
        <taxon>Sapindales</taxon>
        <taxon>Rutaceae</taxon>
        <taxon>Aurantioideae</taxon>
        <taxon>Citrus</taxon>
    </lineage>
</organism>
<dbReference type="EMBL" id="KK785003">
    <property type="protein sequence ID" value="KDO54006.1"/>
    <property type="molecule type" value="Genomic_DNA"/>
</dbReference>
<accession>A0A067ESV5</accession>